<comment type="caution">
    <text evidence="1">The sequence shown here is derived from an EMBL/GenBank/DDBJ whole genome shotgun (WGS) entry which is preliminary data.</text>
</comment>
<dbReference type="STRING" id="168384.SAMN05660368_02103"/>
<dbReference type="Pfam" id="PF13692">
    <property type="entry name" value="Glyco_trans_1_4"/>
    <property type="match status" value="1"/>
</dbReference>
<keyword evidence="2" id="KW-1185">Reference proteome</keyword>
<protein>
    <submittedName>
        <fullName evidence="1">Uncharacterized protein</fullName>
    </submittedName>
</protein>
<dbReference type="Proteomes" id="UP000005561">
    <property type="component" value="Unassembled WGS sequence"/>
</dbReference>
<evidence type="ECO:0000313" key="1">
    <source>
        <dbReference type="EMBL" id="EET60570.1"/>
    </source>
</evidence>
<gene>
    <name evidence="1" type="ORF">BRYFOR_07388</name>
</gene>
<evidence type="ECO:0000313" key="2">
    <source>
        <dbReference type="Proteomes" id="UP000005561"/>
    </source>
</evidence>
<organism evidence="1 2">
    <name type="scientific">Marvinbryantia formatexigens DSM 14469</name>
    <dbReference type="NCBI Taxonomy" id="478749"/>
    <lineage>
        <taxon>Bacteria</taxon>
        <taxon>Bacillati</taxon>
        <taxon>Bacillota</taxon>
        <taxon>Clostridia</taxon>
        <taxon>Lachnospirales</taxon>
        <taxon>Lachnospiraceae</taxon>
        <taxon>Marvinbryantia</taxon>
    </lineage>
</organism>
<sequence length="377" mass="44194">MKKLIYYTGRDMTDPELGINKKINEQIENFRKAGFSVDAFYRKHDSQLICRHDKEIVVKAGMHRPFKIEASKYLKRYIKGRKYDGAYIRYVYGDWQFFRLLKYLKKQKIVTVIEVPTYPYDKELTDSLENKVVLFLDKCYRNRMHRYVDRIVTFSGDKQIFGIQTIRTMNGVNFEKIKSVSGEHPYDGKINMIAVADLAKWHGYDRILEGIGAYYRQGGKREVVFHLVGNGPELEEYKRIIEKWHIEKHVVLYGQKFGKELEQIYEKCNVAAESFGRHRSGHNYSTSLKSKEYVAKGLPVIASSEIDVFSKSGSRYFKRFPADESPVDIEKVIVFCDSVYKSKSRKEVIDDIRGWAIGLCDFKVVMEPVFQFFKNTK</sequence>
<accession>C6LFI5</accession>
<dbReference type="Gene3D" id="3.40.50.2000">
    <property type="entry name" value="Glycogen Phosphorylase B"/>
    <property type="match status" value="2"/>
</dbReference>
<dbReference type="OrthoDB" id="6385861at2"/>
<dbReference type="RefSeq" id="WP_006862179.1">
    <property type="nucleotide sequence ID" value="NZ_ACCL02000010.1"/>
</dbReference>
<dbReference type="EMBL" id="ACCL02000010">
    <property type="protein sequence ID" value="EET60570.1"/>
    <property type="molecule type" value="Genomic_DNA"/>
</dbReference>
<dbReference type="SUPFAM" id="SSF53756">
    <property type="entry name" value="UDP-Glycosyltransferase/glycogen phosphorylase"/>
    <property type="match status" value="1"/>
</dbReference>
<dbReference type="eggNOG" id="COG0438">
    <property type="taxonomic scope" value="Bacteria"/>
</dbReference>
<proteinExistence type="predicted"/>
<dbReference type="AlphaFoldDB" id="C6LFI5"/>
<reference evidence="1" key="1">
    <citation type="submission" date="2009-07" db="EMBL/GenBank/DDBJ databases">
        <authorList>
            <person name="Weinstock G."/>
            <person name="Sodergren E."/>
            <person name="Clifton S."/>
            <person name="Fulton L."/>
            <person name="Fulton B."/>
            <person name="Courtney L."/>
            <person name="Fronick C."/>
            <person name="Harrison M."/>
            <person name="Strong C."/>
            <person name="Farmer C."/>
            <person name="Delahaunty K."/>
            <person name="Markovic C."/>
            <person name="Hall O."/>
            <person name="Minx P."/>
            <person name="Tomlinson C."/>
            <person name="Mitreva M."/>
            <person name="Nelson J."/>
            <person name="Hou S."/>
            <person name="Wollam A."/>
            <person name="Pepin K.H."/>
            <person name="Johnson M."/>
            <person name="Bhonagiri V."/>
            <person name="Nash W.E."/>
            <person name="Warren W."/>
            <person name="Chinwalla A."/>
            <person name="Mardis E.R."/>
            <person name="Wilson R.K."/>
        </authorList>
    </citation>
    <scope>NUCLEOTIDE SEQUENCE [LARGE SCALE GENOMIC DNA]</scope>
    <source>
        <strain evidence="1">DSM 14469</strain>
    </source>
</reference>
<name>C6LFI5_9FIRM</name>